<keyword evidence="2" id="KW-0238">DNA-binding</keyword>
<evidence type="ECO:0000256" key="4">
    <source>
        <dbReference type="SAM" id="MobiDB-lite"/>
    </source>
</evidence>
<dbReference type="Pfam" id="PF24270">
    <property type="entry name" value="HTH_Cmi2_C"/>
    <property type="match status" value="1"/>
</dbReference>
<dbReference type="SUPFAM" id="SSF46785">
    <property type="entry name" value="Winged helix' DNA-binding domain"/>
    <property type="match status" value="1"/>
</dbReference>
<evidence type="ECO:0000256" key="2">
    <source>
        <dbReference type="ARBA" id="ARBA00023125"/>
    </source>
</evidence>
<dbReference type="InterPro" id="IPR051081">
    <property type="entry name" value="HTH_MetalResp_TranReg"/>
</dbReference>
<evidence type="ECO:0000313" key="6">
    <source>
        <dbReference type="EMBL" id="SDX81512.1"/>
    </source>
</evidence>
<dbReference type="Proteomes" id="UP000199079">
    <property type="component" value="Unassembled WGS sequence"/>
</dbReference>
<dbReference type="EMBL" id="FNPC01000001">
    <property type="protein sequence ID" value="SDX81512.1"/>
    <property type="molecule type" value="Genomic_DNA"/>
</dbReference>
<dbReference type="Pfam" id="PF01022">
    <property type="entry name" value="HTH_5"/>
    <property type="match status" value="1"/>
</dbReference>
<dbReference type="InterPro" id="IPR036390">
    <property type="entry name" value="WH_DNA-bd_sf"/>
</dbReference>
<evidence type="ECO:0000256" key="3">
    <source>
        <dbReference type="ARBA" id="ARBA00023163"/>
    </source>
</evidence>
<reference evidence="7" key="1">
    <citation type="submission" date="2016-10" db="EMBL/GenBank/DDBJ databases">
        <authorList>
            <person name="Varghese N."/>
            <person name="Submissions S."/>
        </authorList>
    </citation>
    <scope>NUCLEOTIDE SEQUENCE [LARGE SCALE GENOMIC DNA]</scope>
    <source>
        <strain evidence="7">DC30,IBRC 10041,KCTC 4046</strain>
    </source>
</reference>
<feature type="compositionally biased region" description="Basic and acidic residues" evidence="4">
    <location>
        <begin position="114"/>
        <end position="136"/>
    </location>
</feature>
<dbReference type="InterPro" id="IPR036388">
    <property type="entry name" value="WH-like_DNA-bd_sf"/>
</dbReference>
<feature type="domain" description="HTH arsR-type" evidence="5">
    <location>
        <begin position="1"/>
        <end position="88"/>
    </location>
</feature>
<dbReference type="SMART" id="SM00418">
    <property type="entry name" value="HTH_ARSR"/>
    <property type="match status" value="1"/>
</dbReference>
<sequence>MDSAVLLDLLGNENRRRILRLLSRKSCYVTEISEYLGVSPKAVIDHLRKLEEAGLIESTTDEKRRKYFRISRSLRLEVNVSPYGFGAKSAYPANPGLDMSGRCPHLSIEIDRPDREALDGDVDDRTGGSETGRPDDPADLQDLEEPTDLADLAMEYDRLRELDRELSLAQRWVHGRIEAVLSRIDDRFGLEADSRFYAEVIAAVVETDGTPESVAAEVGSPPDVAEDALARLRGAGLLARDGDRFVVR</sequence>
<dbReference type="InterPro" id="IPR011991">
    <property type="entry name" value="ArsR-like_HTH"/>
</dbReference>
<evidence type="ECO:0000313" key="7">
    <source>
        <dbReference type="Proteomes" id="UP000199079"/>
    </source>
</evidence>
<dbReference type="Gene3D" id="1.10.10.10">
    <property type="entry name" value="Winged helix-like DNA-binding domain superfamily/Winged helix DNA-binding domain"/>
    <property type="match status" value="1"/>
</dbReference>
<dbReference type="AlphaFoldDB" id="A0A1H3ERY7"/>
<dbReference type="PANTHER" id="PTHR33154:SF33">
    <property type="entry name" value="TRANSCRIPTIONAL REPRESSOR SDPR"/>
    <property type="match status" value="1"/>
</dbReference>
<feature type="compositionally biased region" description="Acidic residues" evidence="4">
    <location>
        <begin position="137"/>
        <end position="146"/>
    </location>
</feature>
<dbReference type="RefSeq" id="WP_092730659.1">
    <property type="nucleotide sequence ID" value="NZ_FNPC01000001.1"/>
</dbReference>
<name>A0A1H3ERY7_9EURY</name>
<dbReference type="OrthoDB" id="9623at2157"/>
<accession>A0A1H3ERY7</accession>
<dbReference type="InterPro" id="IPR056346">
    <property type="entry name" value="HTH_Cmi2_C"/>
</dbReference>
<evidence type="ECO:0000259" key="5">
    <source>
        <dbReference type="PROSITE" id="PS50987"/>
    </source>
</evidence>
<gene>
    <name evidence="6" type="ORF">SAMN05216564_101572</name>
</gene>
<protein>
    <submittedName>
        <fullName evidence="6">Transcriptional regulator, ArsR family</fullName>
    </submittedName>
</protein>
<keyword evidence="7" id="KW-1185">Reference proteome</keyword>
<dbReference type="PROSITE" id="PS50987">
    <property type="entry name" value="HTH_ARSR_2"/>
    <property type="match status" value="1"/>
</dbReference>
<organism evidence="6 7">
    <name type="scientific">Halopenitus persicus</name>
    <dbReference type="NCBI Taxonomy" id="1048396"/>
    <lineage>
        <taxon>Archaea</taxon>
        <taxon>Methanobacteriati</taxon>
        <taxon>Methanobacteriota</taxon>
        <taxon>Stenosarchaea group</taxon>
        <taxon>Halobacteria</taxon>
        <taxon>Halobacteriales</taxon>
        <taxon>Haloferacaceae</taxon>
        <taxon>Halopenitus</taxon>
    </lineage>
</organism>
<keyword evidence="3" id="KW-0804">Transcription</keyword>
<dbReference type="PANTHER" id="PTHR33154">
    <property type="entry name" value="TRANSCRIPTIONAL REGULATOR, ARSR FAMILY"/>
    <property type="match status" value="1"/>
</dbReference>
<dbReference type="CDD" id="cd00090">
    <property type="entry name" value="HTH_ARSR"/>
    <property type="match status" value="1"/>
</dbReference>
<feature type="region of interest" description="Disordered" evidence="4">
    <location>
        <begin position="114"/>
        <end position="146"/>
    </location>
</feature>
<dbReference type="GO" id="GO:0003677">
    <property type="term" value="F:DNA binding"/>
    <property type="evidence" value="ECO:0007669"/>
    <property type="project" value="UniProtKB-KW"/>
</dbReference>
<dbReference type="InterPro" id="IPR001845">
    <property type="entry name" value="HTH_ArsR_DNA-bd_dom"/>
</dbReference>
<dbReference type="GO" id="GO:0003700">
    <property type="term" value="F:DNA-binding transcription factor activity"/>
    <property type="evidence" value="ECO:0007669"/>
    <property type="project" value="InterPro"/>
</dbReference>
<evidence type="ECO:0000256" key="1">
    <source>
        <dbReference type="ARBA" id="ARBA00023015"/>
    </source>
</evidence>
<proteinExistence type="predicted"/>
<dbReference type="FunFam" id="1.10.10.10:FF:000591">
    <property type="entry name" value="Archaeal heat shock regulator, ArsR family"/>
    <property type="match status" value="1"/>
</dbReference>
<keyword evidence="1" id="KW-0805">Transcription regulation</keyword>